<organism evidence="14 15">
    <name type="scientific">Pseudoteredinibacter isoporae</name>
    <dbReference type="NCBI Taxonomy" id="570281"/>
    <lineage>
        <taxon>Bacteria</taxon>
        <taxon>Pseudomonadati</taxon>
        <taxon>Pseudomonadota</taxon>
        <taxon>Gammaproteobacteria</taxon>
        <taxon>Cellvibrionales</taxon>
        <taxon>Cellvibrionaceae</taxon>
        <taxon>Pseudoteredinibacter</taxon>
    </lineage>
</organism>
<feature type="region of interest" description="Disordered" evidence="10">
    <location>
        <begin position="530"/>
        <end position="553"/>
    </location>
</feature>
<dbReference type="CDD" id="cd01347">
    <property type="entry name" value="ligand_gated_channel"/>
    <property type="match status" value="1"/>
</dbReference>
<protein>
    <submittedName>
        <fullName evidence="14">Outer membrane receptor protein involved in Fe transport</fullName>
    </submittedName>
</protein>
<keyword evidence="7 8" id="KW-0998">Cell outer membrane</keyword>
<feature type="domain" description="TonB-dependent receptor-like beta-barrel" evidence="12">
    <location>
        <begin position="361"/>
        <end position="770"/>
    </location>
</feature>
<dbReference type="Pfam" id="PF00593">
    <property type="entry name" value="TonB_dep_Rec_b-barrel"/>
    <property type="match status" value="1"/>
</dbReference>
<dbReference type="PROSITE" id="PS52016">
    <property type="entry name" value="TONB_DEPENDENT_REC_3"/>
    <property type="match status" value="1"/>
</dbReference>
<keyword evidence="2 8" id="KW-0813">Transport</keyword>
<dbReference type="Gene3D" id="2.40.170.20">
    <property type="entry name" value="TonB-dependent receptor, beta-barrel domain"/>
    <property type="match status" value="1"/>
</dbReference>
<comment type="caution">
    <text evidence="14">The sequence shown here is derived from an EMBL/GenBank/DDBJ whole genome shotgun (WGS) entry which is preliminary data.</text>
</comment>
<evidence type="ECO:0000256" key="5">
    <source>
        <dbReference type="ARBA" id="ARBA00023077"/>
    </source>
</evidence>
<feature type="signal peptide" evidence="11">
    <location>
        <begin position="1"/>
        <end position="28"/>
    </location>
</feature>
<evidence type="ECO:0000256" key="6">
    <source>
        <dbReference type="ARBA" id="ARBA00023136"/>
    </source>
</evidence>
<keyword evidence="3 8" id="KW-1134">Transmembrane beta strand</keyword>
<dbReference type="InParanoid" id="A0A7X0JS09"/>
<feature type="domain" description="TonB-dependent receptor plug" evidence="13">
    <location>
        <begin position="61"/>
        <end position="162"/>
    </location>
</feature>
<dbReference type="GO" id="GO:0009279">
    <property type="term" value="C:cell outer membrane"/>
    <property type="evidence" value="ECO:0007669"/>
    <property type="project" value="UniProtKB-SubCell"/>
</dbReference>
<dbReference type="AlphaFoldDB" id="A0A7X0JS09"/>
<proteinExistence type="inferred from homology"/>
<keyword evidence="11" id="KW-0732">Signal</keyword>
<evidence type="ECO:0000313" key="15">
    <source>
        <dbReference type="Proteomes" id="UP000528457"/>
    </source>
</evidence>
<evidence type="ECO:0000259" key="12">
    <source>
        <dbReference type="Pfam" id="PF00593"/>
    </source>
</evidence>
<keyword evidence="4 8" id="KW-0812">Transmembrane</keyword>
<dbReference type="InterPro" id="IPR012910">
    <property type="entry name" value="Plug_dom"/>
</dbReference>
<keyword evidence="15" id="KW-1185">Reference proteome</keyword>
<accession>A0A7X0JS09</accession>
<evidence type="ECO:0000256" key="9">
    <source>
        <dbReference type="RuleBase" id="RU003357"/>
    </source>
</evidence>
<gene>
    <name evidence="14" type="ORF">HNR48_000623</name>
</gene>
<evidence type="ECO:0000256" key="2">
    <source>
        <dbReference type="ARBA" id="ARBA00022448"/>
    </source>
</evidence>
<name>A0A7X0JS09_9GAMM</name>
<evidence type="ECO:0000256" key="4">
    <source>
        <dbReference type="ARBA" id="ARBA00022692"/>
    </source>
</evidence>
<dbReference type="Pfam" id="PF07715">
    <property type="entry name" value="Plug"/>
    <property type="match status" value="1"/>
</dbReference>
<evidence type="ECO:0000259" key="13">
    <source>
        <dbReference type="Pfam" id="PF07715"/>
    </source>
</evidence>
<feature type="chain" id="PRO_5031054858" evidence="11">
    <location>
        <begin position="29"/>
        <end position="800"/>
    </location>
</feature>
<sequence>MHLTKLSKAIALTAVPGGLFLGFSNGSAADTNAELEEMTVYGRHNQLILESGTATKSNMQLIETPAAIVVVDRALLDAQAATTLQESLRNVSGLAQAGNNYGIGDNLQIRGLGVNYVYDGMYAGADLGNSYNPTRSTTNVESIEVLKGPATGLYGIGSAGGVINMIEKKPEFEPSLKTRASVGRWGHYNLMLDSTDALSENTAYRLVVNREEEDGFRDLGSERSEVYGSLKFVASDQHSLLLSAAYIDDSVQVDSIGDPVRIVSWDSVGVTPTLIGPDLLPNDNDSDGDGVVGLQLTDEQRAQLAASIGAEDGLRPYDLGSGSLISPLSRPNEGKESRIKLRHDWTISDNSLLTQQLLYRDYDSEFVRQTGAFNYVYWNRRGEINLNPRAPLIVDGELYPFAARRQEYRKVESEEKTWQYFADLKHEWQSGWIRGEHLLSVNYEQRDMALKSWSIYDADGNPNGNAVPYILDIRQANWGAGRFEDYSPTLRSNYDKEVSAYGISFQEVVYFTEKLTGRIGVAYSRIKQTYQHKGTDRSPGEGEEADTNDSGSSYNVGLNYRVTPQLAAFVNASQGRTAYSILGSINGQNDRPDSESKSLDVGMRFTAFDEDLLASLVWFETRRTNLRYNNPDFNDNPNDPEYNVNVPRYFFDDEDNTKGWEFDLNMALNDQFSVNLNGTYQKAIQIRSGSRSGQRKGIPKKFASLWGTYHHDIADGTLETSVGVRYVSERSINSVSFGLPVSELESYTSYDAAISYELKKIKLSLNVENLTDERYYEKAMFLGGLPANSRNVKLTVDYEF</sequence>
<evidence type="ECO:0000256" key="7">
    <source>
        <dbReference type="ARBA" id="ARBA00023237"/>
    </source>
</evidence>
<keyword evidence="6 8" id="KW-0472">Membrane</keyword>
<dbReference type="Gene3D" id="2.170.130.10">
    <property type="entry name" value="TonB-dependent receptor, plug domain"/>
    <property type="match status" value="1"/>
</dbReference>
<comment type="similarity">
    <text evidence="8 9">Belongs to the TonB-dependent receptor family.</text>
</comment>
<evidence type="ECO:0000256" key="11">
    <source>
        <dbReference type="SAM" id="SignalP"/>
    </source>
</evidence>
<evidence type="ECO:0000256" key="10">
    <source>
        <dbReference type="SAM" id="MobiDB-lite"/>
    </source>
</evidence>
<reference evidence="14 15" key="1">
    <citation type="submission" date="2020-08" db="EMBL/GenBank/DDBJ databases">
        <title>Genomic Encyclopedia of Type Strains, Phase IV (KMG-IV): sequencing the most valuable type-strain genomes for metagenomic binning, comparative biology and taxonomic classification.</title>
        <authorList>
            <person name="Goeker M."/>
        </authorList>
    </citation>
    <scope>NUCLEOTIDE SEQUENCE [LARGE SCALE GENOMIC DNA]</scope>
    <source>
        <strain evidence="14 15">DSM 22368</strain>
    </source>
</reference>
<dbReference type="EMBL" id="JACHHT010000001">
    <property type="protein sequence ID" value="MBB6520345.1"/>
    <property type="molecule type" value="Genomic_DNA"/>
</dbReference>
<dbReference type="PANTHER" id="PTHR32552:SF90">
    <property type="entry name" value="METAL-PSEUDOPALINE RECEPTOR CNTO"/>
    <property type="match status" value="1"/>
</dbReference>
<dbReference type="GO" id="GO:0015344">
    <property type="term" value="F:siderophore uptake transmembrane transporter activity"/>
    <property type="evidence" value="ECO:0007669"/>
    <property type="project" value="TreeGrafter"/>
</dbReference>
<dbReference type="InterPro" id="IPR036942">
    <property type="entry name" value="Beta-barrel_TonB_sf"/>
</dbReference>
<evidence type="ECO:0000256" key="1">
    <source>
        <dbReference type="ARBA" id="ARBA00004571"/>
    </source>
</evidence>
<dbReference type="PANTHER" id="PTHR32552">
    <property type="entry name" value="FERRICHROME IRON RECEPTOR-RELATED"/>
    <property type="match status" value="1"/>
</dbReference>
<evidence type="ECO:0000313" key="14">
    <source>
        <dbReference type="EMBL" id="MBB6520345.1"/>
    </source>
</evidence>
<keyword evidence="14" id="KW-0675">Receptor</keyword>
<dbReference type="SUPFAM" id="SSF56935">
    <property type="entry name" value="Porins"/>
    <property type="match status" value="1"/>
</dbReference>
<dbReference type="Proteomes" id="UP000528457">
    <property type="component" value="Unassembled WGS sequence"/>
</dbReference>
<evidence type="ECO:0000256" key="8">
    <source>
        <dbReference type="PROSITE-ProRule" id="PRU01360"/>
    </source>
</evidence>
<dbReference type="RefSeq" id="WP_166851523.1">
    <property type="nucleotide sequence ID" value="NZ_JAAONY010000001.1"/>
</dbReference>
<comment type="subcellular location">
    <subcellularLocation>
        <location evidence="1 8">Cell outer membrane</location>
        <topology evidence="1 8">Multi-pass membrane protein</topology>
    </subcellularLocation>
</comment>
<dbReference type="InterPro" id="IPR000531">
    <property type="entry name" value="Beta-barrel_TonB"/>
</dbReference>
<dbReference type="InterPro" id="IPR037066">
    <property type="entry name" value="Plug_dom_sf"/>
</dbReference>
<dbReference type="InterPro" id="IPR039426">
    <property type="entry name" value="TonB-dep_rcpt-like"/>
</dbReference>
<keyword evidence="5 9" id="KW-0798">TonB box</keyword>
<evidence type="ECO:0000256" key="3">
    <source>
        <dbReference type="ARBA" id="ARBA00022452"/>
    </source>
</evidence>